<name>A0ACC1QGN8_9HYPO</name>
<reference evidence="1" key="1">
    <citation type="submission" date="2022-07" db="EMBL/GenBank/DDBJ databases">
        <title>Genome Sequence of Lecanicillium saksenae.</title>
        <authorList>
            <person name="Buettner E."/>
        </authorList>
    </citation>
    <scope>NUCLEOTIDE SEQUENCE</scope>
    <source>
        <strain evidence="1">VT-O1</strain>
    </source>
</reference>
<gene>
    <name evidence="1" type="ORF">NLG97_g9736</name>
</gene>
<comment type="caution">
    <text evidence="1">The sequence shown here is derived from an EMBL/GenBank/DDBJ whole genome shotgun (WGS) entry which is preliminary data.</text>
</comment>
<proteinExistence type="predicted"/>
<keyword evidence="2" id="KW-1185">Reference proteome</keyword>
<protein>
    <submittedName>
        <fullName evidence="1">Uncharacterized protein</fullName>
    </submittedName>
</protein>
<evidence type="ECO:0000313" key="1">
    <source>
        <dbReference type="EMBL" id="KAJ3474676.1"/>
    </source>
</evidence>
<dbReference type="Proteomes" id="UP001148737">
    <property type="component" value="Unassembled WGS sequence"/>
</dbReference>
<evidence type="ECO:0000313" key="2">
    <source>
        <dbReference type="Proteomes" id="UP001148737"/>
    </source>
</evidence>
<accession>A0ACC1QGN8</accession>
<dbReference type="EMBL" id="JANAKD010002125">
    <property type="protein sequence ID" value="KAJ3474676.1"/>
    <property type="molecule type" value="Genomic_DNA"/>
</dbReference>
<organism evidence="1 2">
    <name type="scientific">Lecanicillium saksenae</name>
    <dbReference type="NCBI Taxonomy" id="468837"/>
    <lineage>
        <taxon>Eukaryota</taxon>
        <taxon>Fungi</taxon>
        <taxon>Dikarya</taxon>
        <taxon>Ascomycota</taxon>
        <taxon>Pezizomycotina</taxon>
        <taxon>Sordariomycetes</taxon>
        <taxon>Hypocreomycetidae</taxon>
        <taxon>Hypocreales</taxon>
        <taxon>Cordycipitaceae</taxon>
        <taxon>Lecanicillium</taxon>
    </lineage>
</organism>
<sequence length="181" mass="19981">MARVSKSFGAASDPAGAEVGELSQILNRLQDSILHPTPERERLLRRSYIEREKLASNLEFVNTRLSRLEQDASAAPFKSNTGPLLAKQRETLELLLDRLKDLRQVAADEDELDGDSSDEEDLLGDFIPTPSQSAASTTEDTDPQYTPPALDTEPDSPILEDGRPGTDANDPDPAWPARRRE</sequence>